<name>A0A4V2SPS8_RHOSA</name>
<feature type="region of interest" description="Disordered" evidence="1">
    <location>
        <begin position="152"/>
        <end position="180"/>
    </location>
</feature>
<organism evidence="3 4">
    <name type="scientific">Rhodothalassium salexigens DSM 2132</name>
    <dbReference type="NCBI Taxonomy" id="1188247"/>
    <lineage>
        <taxon>Bacteria</taxon>
        <taxon>Pseudomonadati</taxon>
        <taxon>Pseudomonadota</taxon>
        <taxon>Alphaproteobacteria</taxon>
        <taxon>Rhodothalassiales</taxon>
        <taxon>Rhodothalassiaceae</taxon>
        <taxon>Rhodothalassium</taxon>
    </lineage>
</organism>
<evidence type="ECO:0000313" key="3">
    <source>
        <dbReference type="EMBL" id="TCP36356.1"/>
    </source>
</evidence>
<dbReference type="Pfam" id="PF20057">
    <property type="entry name" value="DUF6456"/>
    <property type="match status" value="1"/>
</dbReference>
<protein>
    <recommendedName>
        <fullName evidence="2">DUF6456 domain-containing protein</fullName>
    </recommendedName>
</protein>
<gene>
    <name evidence="3" type="ORF">EV659_103246</name>
</gene>
<dbReference type="InterPro" id="IPR045599">
    <property type="entry name" value="DUF6456"/>
</dbReference>
<feature type="domain" description="DUF6456" evidence="2">
    <location>
        <begin position="106"/>
        <end position="241"/>
    </location>
</feature>
<dbReference type="AlphaFoldDB" id="A0A4V2SPS8"/>
<dbReference type="RefSeq" id="WP_200287652.1">
    <property type="nucleotide sequence ID" value="NZ_JACIGF010000003.1"/>
</dbReference>
<dbReference type="InParanoid" id="A0A4V2SPS8"/>
<dbReference type="Proteomes" id="UP000295399">
    <property type="component" value="Unassembled WGS sequence"/>
</dbReference>
<keyword evidence="4" id="KW-1185">Reference proteome</keyword>
<dbReference type="EMBL" id="SLXO01000003">
    <property type="protein sequence ID" value="TCP36356.1"/>
    <property type="molecule type" value="Genomic_DNA"/>
</dbReference>
<sequence>MNHDSAPLSRFELRVLRKCTQATNGKRSVDGGLRLGSLSVPASVAEKLLRRGLLAERDGRVVASAAGAALLARTRARASGDVDGYAAQHRVVVHRPVEPGDRRTVAVNLTESPLKALARRKTKGGQPLLTERQVAAGDRLRTDFDLAGLTPRVTGSYAPLPPSRGRRPAPRAGDPTDRQIDARRRYQRALDAMGPGLADIAVRVCCYLEGLEAAERALHWPVRSGKLVLGLALDRAADHYDGRTAKNNHIGTF</sequence>
<evidence type="ECO:0000259" key="2">
    <source>
        <dbReference type="Pfam" id="PF20057"/>
    </source>
</evidence>
<accession>A0A4V2SPS8</accession>
<evidence type="ECO:0000313" key="4">
    <source>
        <dbReference type="Proteomes" id="UP000295399"/>
    </source>
</evidence>
<evidence type="ECO:0000256" key="1">
    <source>
        <dbReference type="SAM" id="MobiDB-lite"/>
    </source>
</evidence>
<proteinExistence type="predicted"/>
<comment type="caution">
    <text evidence="3">The sequence shown here is derived from an EMBL/GenBank/DDBJ whole genome shotgun (WGS) entry which is preliminary data.</text>
</comment>
<reference evidence="3 4" key="1">
    <citation type="submission" date="2019-03" db="EMBL/GenBank/DDBJ databases">
        <title>Genomic Encyclopedia of Type Strains, Phase IV (KMG-IV): sequencing the most valuable type-strain genomes for metagenomic binning, comparative biology and taxonomic classification.</title>
        <authorList>
            <person name="Goeker M."/>
        </authorList>
    </citation>
    <scope>NUCLEOTIDE SEQUENCE [LARGE SCALE GENOMIC DNA]</scope>
    <source>
        <strain evidence="3 4">DSM 2132</strain>
    </source>
</reference>